<evidence type="ECO:0000313" key="2">
    <source>
        <dbReference type="Proteomes" id="UP000638849"/>
    </source>
</evidence>
<dbReference type="GO" id="GO:0008168">
    <property type="term" value="F:methyltransferase activity"/>
    <property type="evidence" value="ECO:0007669"/>
    <property type="project" value="UniProtKB-KW"/>
</dbReference>
<keyword evidence="1" id="KW-0489">Methyltransferase</keyword>
<accession>A0ABS0RIY8</accession>
<protein>
    <submittedName>
        <fullName evidence="1">Methyltransferase domain-containing protein</fullName>
    </submittedName>
</protein>
<keyword evidence="2" id="KW-1185">Reference proteome</keyword>
<gene>
    <name evidence="1" type="ORF">JBF12_31240</name>
</gene>
<proteinExistence type="predicted"/>
<dbReference type="GO" id="GO:0032259">
    <property type="term" value="P:methylation"/>
    <property type="evidence" value="ECO:0007669"/>
    <property type="project" value="UniProtKB-KW"/>
</dbReference>
<dbReference type="EMBL" id="JAEEAQ010000410">
    <property type="protein sequence ID" value="MBI0317381.1"/>
    <property type="molecule type" value="Genomic_DNA"/>
</dbReference>
<evidence type="ECO:0000313" key="1">
    <source>
        <dbReference type="EMBL" id="MBI0317381.1"/>
    </source>
</evidence>
<organism evidence="1 2">
    <name type="scientific">Streptomyces javensis</name>
    <dbReference type="NCBI Taxonomy" id="114698"/>
    <lineage>
        <taxon>Bacteria</taxon>
        <taxon>Bacillati</taxon>
        <taxon>Actinomycetota</taxon>
        <taxon>Actinomycetes</taxon>
        <taxon>Kitasatosporales</taxon>
        <taxon>Streptomycetaceae</taxon>
        <taxon>Streptomyces</taxon>
        <taxon>Streptomyces violaceusniger group</taxon>
    </lineage>
</organism>
<dbReference type="SUPFAM" id="SSF53335">
    <property type="entry name" value="S-adenosyl-L-methionine-dependent methyltransferases"/>
    <property type="match status" value="1"/>
</dbReference>
<dbReference type="Gene3D" id="3.40.50.150">
    <property type="entry name" value="Vaccinia Virus protein VP39"/>
    <property type="match status" value="1"/>
</dbReference>
<dbReference type="Proteomes" id="UP000638849">
    <property type="component" value="Unassembled WGS sequence"/>
</dbReference>
<reference evidence="1 2" key="1">
    <citation type="submission" date="2020-12" db="EMBL/GenBank/DDBJ databases">
        <authorList>
            <person name="Kusuma A.B."/>
            <person name="Nouioui I."/>
            <person name="Goodfellow M."/>
        </authorList>
    </citation>
    <scope>NUCLEOTIDE SEQUENCE [LARGE SCALE GENOMIC DNA]</scope>
    <source>
        <strain evidence="1 2">DSM 41764</strain>
    </source>
</reference>
<sequence length="298" mass="32134">MGRMTSETGYLLDNRQREAGRRFDALAELFDPWTLDHLDQLGLAAGWRCWEVGAGGPSVPTALAERVGPTGRVLVTDIDTSWLRACVTSPAGRAASGTHADPAGDVTQALTELSGPATGPIEVRRHDVARDEPPGDGFDLVHVRLVLVHLPDRAEALRRMAGAVRPGGWLVVEDADPALQPLACPDERGPAEELANRIRRGFRALLAERGVDLSFGRTLPALLRGAGLHDVRAEGCFPLTSPACRELEAATVRQLRGRLVAGGLATEEEIERHLDHLRGEGMDVTTAPLITCWGRRPD</sequence>
<keyword evidence="1" id="KW-0808">Transferase</keyword>
<dbReference type="Pfam" id="PF13489">
    <property type="entry name" value="Methyltransf_23"/>
    <property type="match status" value="1"/>
</dbReference>
<name>A0ABS0RIY8_9ACTN</name>
<dbReference type="InterPro" id="IPR029063">
    <property type="entry name" value="SAM-dependent_MTases_sf"/>
</dbReference>
<comment type="caution">
    <text evidence="1">The sequence shown here is derived from an EMBL/GenBank/DDBJ whole genome shotgun (WGS) entry which is preliminary data.</text>
</comment>